<comment type="subcellular location">
    <subcellularLocation>
        <location evidence="1">Cell membrane</location>
        <topology evidence="1">Multi-pass membrane protein</topology>
    </subcellularLocation>
    <subcellularLocation>
        <location evidence="19">Cytoplasm</location>
    </subcellularLocation>
</comment>
<keyword evidence="12" id="KW-0443">Lipid metabolism</keyword>
<dbReference type="SUPFAM" id="SSF55681">
    <property type="entry name" value="Class II aaRS and biotin synthetases"/>
    <property type="match status" value="1"/>
</dbReference>
<evidence type="ECO:0000256" key="2">
    <source>
        <dbReference type="ARBA" id="ARBA00005270"/>
    </source>
</evidence>
<dbReference type="STRING" id="52770.BSZ40_03875"/>
<keyword evidence="10 19" id="KW-0067">ATP-binding</keyword>
<keyword evidence="7 20" id="KW-0812">Transmembrane</keyword>
<dbReference type="NCBIfam" id="NF001756">
    <property type="entry name" value="PRK00484.1"/>
    <property type="match status" value="1"/>
</dbReference>
<evidence type="ECO:0000256" key="3">
    <source>
        <dbReference type="ARBA" id="ARBA00009968"/>
    </source>
</evidence>
<comment type="subunit">
    <text evidence="19">Homodimer.</text>
</comment>
<evidence type="ECO:0000313" key="23">
    <source>
        <dbReference type="Proteomes" id="UP000185612"/>
    </source>
</evidence>
<comment type="function">
    <text evidence="16">Catalyzes the production of L-lysyl-tRNA(Lys)transfer and the transfer of a lysyl group from L-lysyl-tRNA(Lys) to membrane-bound phosphatidylglycerol (PG), which produces lysylphosphatidylglycerol (LPG), one of the components of the bacterial membrane with a positive net charge. LPG synthesis contributes to the resistance to cationic antimicrobial peptides (CAMPs) and likely protects M.tuberculosis against the CAMPs produced by competiting microorganisms (bacteriocins). In fact, the modification of anionic phosphatidylglycerol with positively charged L-lysine results in repulsion of the peptides.</text>
</comment>
<dbReference type="PRINTS" id="PR00982">
    <property type="entry name" value="TRNASYNTHLYS"/>
</dbReference>
<evidence type="ECO:0000256" key="17">
    <source>
        <dbReference type="ARBA" id="ARBA00047540"/>
    </source>
</evidence>
<evidence type="ECO:0000256" key="1">
    <source>
        <dbReference type="ARBA" id="ARBA00004651"/>
    </source>
</evidence>
<keyword evidence="20" id="KW-0472">Membrane</keyword>
<evidence type="ECO:0000256" key="10">
    <source>
        <dbReference type="ARBA" id="ARBA00022840"/>
    </source>
</evidence>
<evidence type="ECO:0000256" key="9">
    <source>
        <dbReference type="ARBA" id="ARBA00022741"/>
    </source>
</evidence>
<dbReference type="InterPro" id="IPR045864">
    <property type="entry name" value="aa-tRNA-synth_II/BPL/LPL"/>
</dbReference>
<dbReference type="Pfam" id="PF16995">
    <property type="entry name" value="tRNA-synt_2_TM"/>
    <property type="match status" value="1"/>
</dbReference>
<dbReference type="InterPro" id="IPR004364">
    <property type="entry name" value="Aa-tRNA-synt_II"/>
</dbReference>
<dbReference type="AlphaFoldDB" id="A0A1Q5PWS3"/>
<dbReference type="InterPro" id="IPR012340">
    <property type="entry name" value="NA-bd_OB-fold"/>
</dbReference>
<comment type="similarity">
    <text evidence="2">In the N-terminal section; belongs to the LPG synthetase family.</text>
</comment>
<proteinExistence type="inferred from homology"/>
<dbReference type="SUPFAM" id="SSF50249">
    <property type="entry name" value="Nucleic acid-binding proteins"/>
    <property type="match status" value="1"/>
</dbReference>
<evidence type="ECO:0000256" key="14">
    <source>
        <dbReference type="ARBA" id="ARBA00023251"/>
    </source>
</evidence>
<organism evidence="22 23">
    <name type="scientific">Buchananella hordeovulneris</name>
    <dbReference type="NCBI Taxonomy" id="52770"/>
    <lineage>
        <taxon>Bacteria</taxon>
        <taxon>Bacillati</taxon>
        <taxon>Actinomycetota</taxon>
        <taxon>Actinomycetes</taxon>
        <taxon>Actinomycetales</taxon>
        <taxon>Actinomycetaceae</taxon>
        <taxon>Buchananella</taxon>
    </lineage>
</organism>
<gene>
    <name evidence="19" type="primary">lysS</name>
    <name evidence="22" type="ORF">BSZ40_03875</name>
</gene>
<evidence type="ECO:0000256" key="18">
    <source>
        <dbReference type="ARBA" id="ARBA00048573"/>
    </source>
</evidence>
<evidence type="ECO:0000313" key="22">
    <source>
        <dbReference type="EMBL" id="OKL52064.1"/>
    </source>
</evidence>
<dbReference type="HAMAP" id="MF_00252">
    <property type="entry name" value="Lys_tRNA_synth_class2"/>
    <property type="match status" value="1"/>
</dbReference>
<evidence type="ECO:0000256" key="11">
    <source>
        <dbReference type="ARBA" id="ARBA00022989"/>
    </source>
</evidence>
<dbReference type="Pfam" id="PF00152">
    <property type="entry name" value="tRNA-synt_2"/>
    <property type="match status" value="1"/>
</dbReference>
<evidence type="ECO:0000256" key="7">
    <source>
        <dbReference type="ARBA" id="ARBA00022692"/>
    </source>
</evidence>
<evidence type="ECO:0000256" key="20">
    <source>
        <dbReference type="SAM" id="Phobius"/>
    </source>
</evidence>
<dbReference type="InterPro" id="IPR024320">
    <property type="entry name" value="LPG_synthase_C"/>
</dbReference>
<sequence length="1054" mass="116561">MMTIALFSLLSGLTQPHSALNRVMNFVELWLMPLPIYTFFTFCVCAILSIALLRRKSVAWLLLVGFMTLQTTGYVYAFVLTVRGELDFVEIGVSRGYFLCLISVNLVELGLLLFGFIWYRRWYCARVRRGNLWRALGALLIGLTISALIVVLLHGLTRGLTPQSLSHLAHGLLLPEGKSWEIAPWLPRVYAACLGISWLAALSTLMTSQRGAELMTLADEARVRELLARYGGDSLSYFATRRDKSVVFAGEAAVAYRAVLGCALASGDPIGNPSDWQRAAEAFVDVANSYGWAPAVIGTSRRGAAVYHAAGLKVLQLGDEAVLSTTHFNLAALPEVRRAVRKLTDGGYTLRVRRHGDISDTEMAEIASRADAWRQGEDERGFSMALGRLGDPADRDCVLVEALFADGKCAGLLSFVPWGSDGVSLDLMRRSPLADNGVTEFMVAGLLEQATSWSIARISLNFAVFRATFAEGGELGASPLKQFNRRLMLFASRWWQLESLYRSNAKYDPQWLPRLIAFRETSDLGNVALAMGVAEGFVKLPARFTLDVEQPRLTPEQALPMLPARPEPAAPTSAVPEQVRHRLERRTQLLNAGIEPYPVDFTPDTTCAALAQGQSGTLAGRVVALRDHGGVVFVDLQDWTGELQLILERDRLADSFPQFADTVQLGDQIGVHGVRAASRTGTDSLLVDTWRLTNKAMRPLPSRYYGLKDPEARVRQRYLDLVLNPEARDRLQARSRALQAVREQLLERDYLEVETPILQAVHGGANARPFITHINAYDMRLYMRIAPELYLKRLLVGGAPRVFEMGRNFRNEGADATHNPEFTMLEAYHAYADYHVMAATAQDLVRNAALAALGTTVVRGTVAGQVHEVDLAEPWRRVSVHDAIGQAVGQEITPDTPQAELERLADRLGISLDPRWSRGAVLTELYEHLCEATTVAPTFFYDFPAETSPLTRPHRQDARLAERWDLVVFGSELGTAYSELVDPVLQRQRLTEQSLLAARGDAEAMELDDAFLTALEYGMPPAGGLGMGLDRLVMLLTNTSIRDTIAFPLVKPNR</sequence>
<dbReference type="InterPro" id="IPR002313">
    <property type="entry name" value="Lys-tRNA-ligase_II"/>
</dbReference>
<keyword evidence="14" id="KW-0046">Antibiotic resistance</keyword>
<feature type="binding site" evidence="19">
    <location>
        <position position="972"/>
    </location>
    <ligand>
        <name>Mg(2+)</name>
        <dbReference type="ChEBI" id="CHEBI:18420"/>
        <label>1</label>
    </ligand>
</feature>
<evidence type="ECO:0000256" key="15">
    <source>
        <dbReference type="ARBA" id="ARBA00023268"/>
    </source>
</evidence>
<evidence type="ECO:0000256" key="5">
    <source>
        <dbReference type="ARBA" id="ARBA00022598"/>
    </source>
</evidence>
<dbReference type="GO" id="GO:0006629">
    <property type="term" value="P:lipid metabolic process"/>
    <property type="evidence" value="ECO:0007669"/>
    <property type="project" value="UniProtKB-KW"/>
</dbReference>
<dbReference type="Pfam" id="PF09924">
    <property type="entry name" value="LPG_synthase_C"/>
    <property type="match status" value="1"/>
</dbReference>
<dbReference type="InParanoid" id="A0A1Q5PWS3"/>
<feature type="transmembrane region" description="Helical" evidence="20">
    <location>
        <begin position="34"/>
        <end position="53"/>
    </location>
</feature>
<dbReference type="PANTHER" id="PTHR42918:SF15">
    <property type="entry name" value="LYSINE--TRNA LIGASE, CHLOROPLASTIC_MITOCHONDRIAL"/>
    <property type="match status" value="1"/>
</dbReference>
<comment type="similarity">
    <text evidence="19">Belongs to the class-II aminoacyl-tRNA synthetase family.</text>
</comment>
<dbReference type="InterPro" id="IPR018149">
    <property type="entry name" value="Lys-tRNA-synth_II_C"/>
</dbReference>
<comment type="catalytic activity">
    <reaction evidence="17">
        <text>L-lysyl-tRNA(Lys) + a 1,2-diacyl-sn-glycero-3-phospho-(1'-sn-glycerol) = a 1,2-diacyl-sn-glycero-3-phospho-1'-(3'-O-L-lysyl)-sn-glycerol + tRNA(Lys)</text>
        <dbReference type="Rhea" id="RHEA:10668"/>
        <dbReference type="Rhea" id="RHEA-COMP:9696"/>
        <dbReference type="Rhea" id="RHEA-COMP:9697"/>
        <dbReference type="ChEBI" id="CHEBI:64716"/>
        <dbReference type="ChEBI" id="CHEBI:75792"/>
        <dbReference type="ChEBI" id="CHEBI:78442"/>
        <dbReference type="ChEBI" id="CHEBI:78529"/>
        <dbReference type="EC" id="2.3.2.3"/>
    </reaction>
</comment>
<dbReference type="PANTHER" id="PTHR42918">
    <property type="entry name" value="LYSYL-TRNA SYNTHETASE"/>
    <property type="match status" value="1"/>
</dbReference>
<dbReference type="NCBIfam" id="NF002821">
    <property type="entry name" value="PRK02983.1"/>
    <property type="match status" value="1"/>
</dbReference>
<keyword evidence="9 19" id="KW-0547">Nucleotide-binding</keyword>
<feature type="binding site" evidence="19">
    <location>
        <position position="972"/>
    </location>
    <ligand>
        <name>Mg(2+)</name>
        <dbReference type="ChEBI" id="CHEBI:18420"/>
        <label>2</label>
    </ligand>
</feature>
<evidence type="ECO:0000259" key="21">
    <source>
        <dbReference type="PROSITE" id="PS50862"/>
    </source>
</evidence>
<dbReference type="GO" id="GO:0006430">
    <property type="term" value="P:lysyl-tRNA aminoacylation"/>
    <property type="evidence" value="ECO:0007669"/>
    <property type="project" value="UniProtKB-UniRule"/>
</dbReference>
<evidence type="ECO:0000256" key="6">
    <source>
        <dbReference type="ARBA" id="ARBA00022679"/>
    </source>
</evidence>
<evidence type="ECO:0000256" key="4">
    <source>
        <dbReference type="ARBA" id="ARBA00022475"/>
    </source>
</evidence>
<feature type="domain" description="Aminoacyl-transfer RNA synthetases class-II family profile" evidence="21">
    <location>
        <begin position="734"/>
        <end position="1052"/>
    </location>
</feature>
<accession>A0A1Q5PWS3</accession>
<dbReference type="GO" id="GO:0000287">
    <property type="term" value="F:magnesium ion binding"/>
    <property type="evidence" value="ECO:0007669"/>
    <property type="project" value="UniProtKB-UniRule"/>
</dbReference>
<name>A0A1Q5PWS3_9ACTO</name>
<comment type="similarity">
    <text evidence="3">In the C-terminal section; belongs to the class-II aminoacyl-tRNA synthetase family.</text>
</comment>
<feature type="binding site" evidence="19">
    <location>
        <position position="965"/>
    </location>
    <ligand>
        <name>Mg(2+)</name>
        <dbReference type="ChEBI" id="CHEBI:18420"/>
        <label>1</label>
    </ligand>
</feature>
<reference evidence="23" key="1">
    <citation type="submission" date="2016-12" db="EMBL/GenBank/DDBJ databases">
        <authorList>
            <person name="Meng X."/>
        </authorList>
    </citation>
    <scope>NUCLEOTIDE SEQUENCE [LARGE SCALE GENOMIC DNA]</scope>
    <source>
        <strain evidence="23">DSM 20732</strain>
    </source>
</reference>
<keyword evidence="19" id="KW-0460">Magnesium</keyword>
<feature type="transmembrane region" description="Helical" evidence="20">
    <location>
        <begin position="131"/>
        <end position="156"/>
    </location>
</feature>
<comment type="caution">
    <text evidence="22">The sequence shown here is derived from an EMBL/GenBank/DDBJ whole genome shotgun (WGS) entry which is preliminary data.</text>
</comment>
<dbReference type="InterPro" id="IPR031553">
    <property type="entry name" value="tRNA-synt_2_TM"/>
</dbReference>
<feature type="transmembrane region" description="Helical" evidence="20">
    <location>
        <begin position="96"/>
        <end position="119"/>
    </location>
</feature>
<keyword evidence="13 19" id="KW-0030">Aminoacyl-tRNA synthetase</keyword>
<evidence type="ECO:0000256" key="16">
    <source>
        <dbReference type="ARBA" id="ARBA00024681"/>
    </source>
</evidence>
<dbReference type="CDD" id="cd00775">
    <property type="entry name" value="LysRS_core"/>
    <property type="match status" value="1"/>
</dbReference>
<dbReference type="PROSITE" id="PS50862">
    <property type="entry name" value="AA_TRNA_LIGASE_II"/>
    <property type="match status" value="1"/>
</dbReference>
<dbReference type="GO" id="GO:0005886">
    <property type="term" value="C:plasma membrane"/>
    <property type="evidence" value="ECO:0007669"/>
    <property type="project" value="UniProtKB-SubCell"/>
</dbReference>
<dbReference type="Gene3D" id="3.30.930.10">
    <property type="entry name" value="Bira Bifunctional Protein, Domain 2"/>
    <property type="match status" value="1"/>
</dbReference>
<dbReference type="Pfam" id="PF01336">
    <property type="entry name" value="tRNA_anti-codon"/>
    <property type="match status" value="1"/>
</dbReference>
<evidence type="ECO:0000256" key="12">
    <source>
        <dbReference type="ARBA" id="ARBA00023098"/>
    </source>
</evidence>
<keyword evidence="19" id="KW-0648">Protein biosynthesis</keyword>
<keyword evidence="4" id="KW-1003">Cell membrane</keyword>
<dbReference type="GO" id="GO:0000049">
    <property type="term" value="F:tRNA binding"/>
    <property type="evidence" value="ECO:0007669"/>
    <property type="project" value="TreeGrafter"/>
</dbReference>
<evidence type="ECO:0000256" key="13">
    <source>
        <dbReference type="ARBA" id="ARBA00023146"/>
    </source>
</evidence>
<keyword evidence="8 19" id="KW-0479">Metal-binding</keyword>
<keyword evidence="23" id="KW-1185">Reference proteome</keyword>
<keyword evidence="6" id="KW-0808">Transferase</keyword>
<evidence type="ECO:0000256" key="8">
    <source>
        <dbReference type="ARBA" id="ARBA00022723"/>
    </source>
</evidence>
<dbReference type="GO" id="GO:0050071">
    <property type="term" value="F:phosphatidylglycerol lysyltransferase activity"/>
    <property type="evidence" value="ECO:0007669"/>
    <property type="project" value="UniProtKB-EC"/>
</dbReference>
<evidence type="ECO:0000256" key="19">
    <source>
        <dbReference type="HAMAP-Rule" id="MF_00252"/>
    </source>
</evidence>
<dbReference type="NCBIfam" id="TIGR00499">
    <property type="entry name" value="lysS_bact"/>
    <property type="match status" value="1"/>
</dbReference>
<keyword evidence="11 20" id="KW-1133">Transmembrane helix</keyword>
<dbReference type="Proteomes" id="UP000185612">
    <property type="component" value="Unassembled WGS sequence"/>
</dbReference>
<dbReference type="EMBL" id="MQVS01000003">
    <property type="protein sequence ID" value="OKL52064.1"/>
    <property type="molecule type" value="Genomic_DNA"/>
</dbReference>
<comment type="catalytic activity">
    <reaction evidence="18 19">
        <text>tRNA(Lys) + L-lysine + ATP = L-lysyl-tRNA(Lys) + AMP + diphosphate</text>
        <dbReference type="Rhea" id="RHEA:20792"/>
        <dbReference type="Rhea" id="RHEA-COMP:9696"/>
        <dbReference type="Rhea" id="RHEA-COMP:9697"/>
        <dbReference type="ChEBI" id="CHEBI:30616"/>
        <dbReference type="ChEBI" id="CHEBI:32551"/>
        <dbReference type="ChEBI" id="CHEBI:33019"/>
        <dbReference type="ChEBI" id="CHEBI:78442"/>
        <dbReference type="ChEBI" id="CHEBI:78529"/>
        <dbReference type="ChEBI" id="CHEBI:456215"/>
        <dbReference type="EC" id="6.1.1.6"/>
    </reaction>
</comment>
<feature type="transmembrane region" description="Helical" evidence="20">
    <location>
        <begin position="60"/>
        <end position="84"/>
    </location>
</feature>
<keyword evidence="19" id="KW-0963">Cytoplasm</keyword>
<dbReference type="Gene3D" id="2.40.50.140">
    <property type="entry name" value="Nucleic acid-binding proteins"/>
    <property type="match status" value="1"/>
</dbReference>
<dbReference type="GO" id="GO:0005524">
    <property type="term" value="F:ATP binding"/>
    <property type="evidence" value="ECO:0007669"/>
    <property type="project" value="UniProtKB-UniRule"/>
</dbReference>
<dbReference type="GO" id="GO:0046677">
    <property type="term" value="P:response to antibiotic"/>
    <property type="evidence" value="ECO:0007669"/>
    <property type="project" value="UniProtKB-KW"/>
</dbReference>
<dbReference type="InterPro" id="IPR006195">
    <property type="entry name" value="aa-tRNA-synth_II"/>
</dbReference>
<keyword evidence="5 19" id="KW-0436">Ligase</keyword>
<dbReference type="InterPro" id="IPR044136">
    <property type="entry name" value="Lys-tRNA-ligase_II_N"/>
</dbReference>
<dbReference type="EC" id="6.1.1.6" evidence="19"/>
<dbReference type="InterPro" id="IPR004365">
    <property type="entry name" value="NA-bd_OB_tRNA"/>
</dbReference>
<dbReference type="OrthoDB" id="9801152at2"/>
<dbReference type="GO" id="GO:0005829">
    <property type="term" value="C:cytosol"/>
    <property type="evidence" value="ECO:0007669"/>
    <property type="project" value="TreeGrafter"/>
</dbReference>
<comment type="cofactor">
    <cofactor evidence="19">
        <name>Mg(2+)</name>
        <dbReference type="ChEBI" id="CHEBI:18420"/>
    </cofactor>
    <text evidence="19">Binds 3 Mg(2+) ions per subunit.</text>
</comment>
<protein>
    <recommendedName>
        <fullName evidence="19">Lysine--tRNA ligase</fullName>
        <ecNumber evidence="19">6.1.1.6</ecNumber>
    </recommendedName>
    <alternativeName>
        <fullName evidence="19">Lysyl-tRNA synthetase</fullName>
        <shortName evidence="19">LysRS</shortName>
    </alternativeName>
</protein>
<dbReference type="CDD" id="cd04322">
    <property type="entry name" value="LysRS_N"/>
    <property type="match status" value="1"/>
</dbReference>
<dbReference type="GO" id="GO:0004824">
    <property type="term" value="F:lysine-tRNA ligase activity"/>
    <property type="evidence" value="ECO:0007669"/>
    <property type="project" value="UniProtKB-UniRule"/>
</dbReference>
<dbReference type="FunCoup" id="A0A1Q5PWS3">
    <property type="interactions" value="23"/>
</dbReference>
<keyword evidence="15" id="KW-0511">Multifunctional enzyme</keyword>